<dbReference type="EMBL" id="BPLR01008704">
    <property type="protein sequence ID" value="GIY26599.1"/>
    <property type="molecule type" value="Genomic_DNA"/>
</dbReference>
<organism evidence="1 2">
    <name type="scientific">Caerostris extrusa</name>
    <name type="common">Bark spider</name>
    <name type="synonym">Caerostris bankana</name>
    <dbReference type="NCBI Taxonomy" id="172846"/>
    <lineage>
        <taxon>Eukaryota</taxon>
        <taxon>Metazoa</taxon>
        <taxon>Ecdysozoa</taxon>
        <taxon>Arthropoda</taxon>
        <taxon>Chelicerata</taxon>
        <taxon>Arachnida</taxon>
        <taxon>Araneae</taxon>
        <taxon>Araneomorphae</taxon>
        <taxon>Entelegynae</taxon>
        <taxon>Araneoidea</taxon>
        <taxon>Araneidae</taxon>
        <taxon>Caerostris</taxon>
    </lineage>
</organism>
<keyword evidence="2" id="KW-1185">Reference proteome</keyword>
<dbReference type="Proteomes" id="UP001054945">
    <property type="component" value="Unassembled WGS sequence"/>
</dbReference>
<protein>
    <submittedName>
        <fullName evidence="1">Uncharacterized protein</fullName>
    </submittedName>
</protein>
<gene>
    <name evidence="1" type="ORF">CEXT_696021</name>
</gene>
<comment type="caution">
    <text evidence="1">The sequence shown here is derived from an EMBL/GenBank/DDBJ whole genome shotgun (WGS) entry which is preliminary data.</text>
</comment>
<dbReference type="AlphaFoldDB" id="A0AAV4RY48"/>
<sequence length="92" mass="10602">MAPQTIVSIDVTIISHPMPKSNRGTGVRHRSTFVSDREKWWKTNHPSKKKSRFLPFPGELLVETFSSERASKENFLTRIAGELELQFNCSHF</sequence>
<name>A0AAV4RY48_CAEEX</name>
<reference evidence="1 2" key="1">
    <citation type="submission" date="2021-06" db="EMBL/GenBank/DDBJ databases">
        <title>Caerostris extrusa draft genome.</title>
        <authorList>
            <person name="Kono N."/>
            <person name="Arakawa K."/>
        </authorList>
    </citation>
    <scope>NUCLEOTIDE SEQUENCE [LARGE SCALE GENOMIC DNA]</scope>
</reference>
<proteinExistence type="predicted"/>
<evidence type="ECO:0000313" key="2">
    <source>
        <dbReference type="Proteomes" id="UP001054945"/>
    </source>
</evidence>
<evidence type="ECO:0000313" key="1">
    <source>
        <dbReference type="EMBL" id="GIY26599.1"/>
    </source>
</evidence>
<accession>A0AAV4RY48</accession>